<dbReference type="Proteomes" id="UP001589568">
    <property type="component" value="Unassembled WGS sequence"/>
</dbReference>
<sequence>MTEANLAAVWANYAALGYRRLIYTNTVSVLEADLITRDHTRDVRRPRPDHRRHADRHRHHRHHHPRPTARSGRARKGRHGRGFLFLEKVISLC</sequence>
<evidence type="ECO:0000313" key="2">
    <source>
        <dbReference type="EMBL" id="MFB9473559.1"/>
    </source>
</evidence>
<feature type="compositionally biased region" description="Basic and acidic residues" evidence="1">
    <location>
        <begin position="37"/>
        <end position="46"/>
    </location>
</feature>
<evidence type="ECO:0000256" key="1">
    <source>
        <dbReference type="SAM" id="MobiDB-lite"/>
    </source>
</evidence>
<reference evidence="2 3" key="1">
    <citation type="submission" date="2024-09" db="EMBL/GenBank/DDBJ databases">
        <authorList>
            <person name="Sun Q."/>
            <person name="Mori K."/>
        </authorList>
    </citation>
    <scope>NUCLEOTIDE SEQUENCE [LARGE SCALE GENOMIC DNA]</scope>
    <source>
        <strain evidence="2 3">JCM 3324</strain>
    </source>
</reference>
<comment type="caution">
    <text evidence="2">The sequence shown here is derived from an EMBL/GenBank/DDBJ whole genome shotgun (WGS) entry which is preliminary data.</text>
</comment>
<protein>
    <submittedName>
        <fullName evidence="2">Uncharacterized protein</fullName>
    </submittedName>
</protein>
<name>A0ABV5NV90_9ACTN</name>
<dbReference type="RefSeq" id="WP_379484172.1">
    <property type="nucleotide sequence ID" value="NZ_JBHMCF010000034.1"/>
</dbReference>
<feature type="compositionally biased region" description="Basic residues" evidence="1">
    <location>
        <begin position="47"/>
        <end position="80"/>
    </location>
</feature>
<feature type="region of interest" description="Disordered" evidence="1">
    <location>
        <begin position="37"/>
        <end position="80"/>
    </location>
</feature>
<accession>A0ABV5NV90</accession>
<dbReference type="EMBL" id="JBHMCF010000034">
    <property type="protein sequence ID" value="MFB9473559.1"/>
    <property type="molecule type" value="Genomic_DNA"/>
</dbReference>
<proteinExistence type="predicted"/>
<keyword evidence="3" id="KW-1185">Reference proteome</keyword>
<evidence type="ECO:0000313" key="3">
    <source>
        <dbReference type="Proteomes" id="UP001589568"/>
    </source>
</evidence>
<organism evidence="2 3">
    <name type="scientific">Nonomuraea salmonea</name>
    <dbReference type="NCBI Taxonomy" id="46181"/>
    <lineage>
        <taxon>Bacteria</taxon>
        <taxon>Bacillati</taxon>
        <taxon>Actinomycetota</taxon>
        <taxon>Actinomycetes</taxon>
        <taxon>Streptosporangiales</taxon>
        <taxon>Streptosporangiaceae</taxon>
        <taxon>Nonomuraea</taxon>
    </lineage>
</organism>
<gene>
    <name evidence="2" type="ORF">ACFFR3_29035</name>
</gene>